<dbReference type="EMBL" id="QVTE01000057">
    <property type="protein sequence ID" value="RFU64300.1"/>
    <property type="molecule type" value="Genomic_DNA"/>
</dbReference>
<evidence type="ECO:0000313" key="3">
    <source>
        <dbReference type="Proteomes" id="UP000264541"/>
    </source>
</evidence>
<accession>A0A372LEQ9</accession>
<dbReference type="InterPro" id="IPR007403">
    <property type="entry name" value="DUF456"/>
</dbReference>
<gene>
    <name evidence="2" type="ORF">D0469_19045</name>
</gene>
<feature type="transmembrane region" description="Helical" evidence="1">
    <location>
        <begin position="89"/>
        <end position="117"/>
    </location>
</feature>
<comment type="caution">
    <text evidence="2">The sequence shown here is derived from an EMBL/GenBank/DDBJ whole genome shotgun (WGS) entry which is preliminary data.</text>
</comment>
<sequence length="160" mass="17387">MESIYWILISVIFLVGFIGLVFPIIPSVLFIIGGMLLYGVLFSFEPFNWLFWSVQIIFVLLLFAADYVANMLGVKKYGGSKAAIWGSTIGILAGPFIIPVIGLLIGPFAGAILAELIVHKKDFNTSVKIGLGSVFGFISSVAAKAFIQLLMVGYFTIEVL</sequence>
<reference evidence="2 3" key="1">
    <citation type="submission" date="2018-08" db="EMBL/GenBank/DDBJ databases">
        <title>Bacillus chawlae sp. nov., Bacillus glennii sp. nov., and Bacillus saganii sp. nov. Isolated from the Vehicle Assembly Building at Kennedy Space Center where the Viking Spacecraft were Assembled.</title>
        <authorList>
            <person name="Seuylemezian A."/>
            <person name="Vaishampayan P."/>
        </authorList>
    </citation>
    <scope>NUCLEOTIDE SEQUENCE [LARGE SCALE GENOMIC DNA]</scope>
    <source>
        <strain evidence="2 3">V47-23a</strain>
    </source>
</reference>
<evidence type="ECO:0000256" key="1">
    <source>
        <dbReference type="SAM" id="Phobius"/>
    </source>
</evidence>
<keyword evidence="1" id="KW-1133">Transmembrane helix</keyword>
<protein>
    <submittedName>
        <fullName evidence="2">DUF456 domain-containing protein</fullName>
    </submittedName>
</protein>
<feature type="transmembrane region" description="Helical" evidence="1">
    <location>
        <begin position="129"/>
        <end position="157"/>
    </location>
</feature>
<feature type="transmembrane region" description="Helical" evidence="1">
    <location>
        <begin position="49"/>
        <end position="69"/>
    </location>
</feature>
<dbReference type="PANTHER" id="PTHR39165:SF1">
    <property type="entry name" value="DUF456 DOMAIN-CONTAINING PROTEIN"/>
    <property type="match status" value="1"/>
</dbReference>
<feature type="transmembrane region" description="Helical" evidence="1">
    <location>
        <begin position="6"/>
        <end position="37"/>
    </location>
</feature>
<dbReference type="Pfam" id="PF04306">
    <property type="entry name" value="DUF456"/>
    <property type="match status" value="1"/>
</dbReference>
<dbReference type="Proteomes" id="UP000264541">
    <property type="component" value="Unassembled WGS sequence"/>
</dbReference>
<keyword evidence="1" id="KW-0812">Transmembrane</keyword>
<proteinExistence type="predicted"/>
<dbReference type="PANTHER" id="PTHR39165">
    <property type="entry name" value="IG HYPOTHETICAL 17883"/>
    <property type="match status" value="1"/>
</dbReference>
<keyword evidence="3" id="KW-1185">Reference proteome</keyword>
<dbReference type="OrthoDB" id="9808460at2"/>
<organism evidence="2 3">
    <name type="scientific">Peribacillus saganii</name>
    <dbReference type="NCBI Taxonomy" id="2303992"/>
    <lineage>
        <taxon>Bacteria</taxon>
        <taxon>Bacillati</taxon>
        <taxon>Bacillota</taxon>
        <taxon>Bacilli</taxon>
        <taxon>Bacillales</taxon>
        <taxon>Bacillaceae</taxon>
        <taxon>Peribacillus</taxon>
    </lineage>
</organism>
<dbReference type="AlphaFoldDB" id="A0A372LEQ9"/>
<dbReference type="RefSeq" id="WP_117328317.1">
    <property type="nucleotide sequence ID" value="NZ_QVTE01000057.1"/>
</dbReference>
<name>A0A372LEQ9_9BACI</name>
<evidence type="ECO:0000313" key="2">
    <source>
        <dbReference type="EMBL" id="RFU64300.1"/>
    </source>
</evidence>
<keyword evidence="1" id="KW-0472">Membrane</keyword>